<evidence type="ECO:0000256" key="3">
    <source>
        <dbReference type="PROSITE-ProRule" id="PRU00446"/>
    </source>
</evidence>
<evidence type="ECO:0000256" key="5">
    <source>
        <dbReference type="SAM" id="SignalP"/>
    </source>
</evidence>
<feature type="domain" description="Olfactomedin-like" evidence="6">
    <location>
        <begin position="182"/>
        <end position="450"/>
    </location>
</feature>
<sequence length="450" mass="51483">MLMLLLLLTATEPGHAGRVKGTKAANDSCVCKVNFTMRAFPTQHFEKAGQLVQNCGDTLQELQNRVTQTNGELPKIQAIIKNVTARIEPLKYLDTKGIHNALHLRQLSQDLEEISQMINTAHSENQSAETQKLKEEVVKIQEEVKKMFKDDTFNLETTREKLRSLHNRVQSCRTIPGDFRNACYIRIMTNIGSPVITKLNPHDKSYISGAWGREAKRESEDVYWTQPLANSHKYGIQVRLYRSYEDFMASKNHRDENVASSYTGADAIQGPGTVLYGGAVYYQCYNKDEICRYDLESEETKRLTLPNVGINNKFPYCYYSCRDYTDIDLSTDEQGLWAIYATESNHGNIVLSRLDTETFNITHTWKTRLFKKSVTNAFMVCGVLYATRYADTYREEVFYAFDTDTGHEDNTLSLPLEKVSAGVASLNYNPIDRKLYMYNDGYLLAYQTSF</sequence>
<reference evidence="8" key="1">
    <citation type="submission" date="2025-08" db="UniProtKB">
        <authorList>
            <consortium name="RefSeq"/>
        </authorList>
    </citation>
    <scope>IDENTIFICATION</scope>
</reference>
<gene>
    <name evidence="8" type="primary">LOC115825799</name>
</gene>
<evidence type="ECO:0000256" key="1">
    <source>
        <dbReference type="ARBA" id="ARBA00004613"/>
    </source>
</evidence>
<dbReference type="SMART" id="SM00284">
    <property type="entry name" value="OLF"/>
    <property type="match status" value="1"/>
</dbReference>
<accession>A0A6J2WIS6</accession>
<organism evidence="7 8">
    <name type="scientific">Chanos chanos</name>
    <name type="common">Milkfish</name>
    <name type="synonym">Mugil chanos</name>
    <dbReference type="NCBI Taxonomy" id="29144"/>
    <lineage>
        <taxon>Eukaryota</taxon>
        <taxon>Metazoa</taxon>
        <taxon>Chordata</taxon>
        <taxon>Craniata</taxon>
        <taxon>Vertebrata</taxon>
        <taxon>Euteleostomi</taxon>
        <taxon>Actinopterygii</taxon>
        <taxon>Neopterygii</taxon>
        <taxon>Teleostei</taxon>
        <taxon>Ostariophysi</taxon>
        <taxon>Gonorynchiformes</taxon>
        <taxon>Chanidae</taxon>
        <taxon>Chanos</taxon>
    </lineage>
</organism>
<dbReference type="PANTHER" id="PTHR23192:SF31">
    <property type="entry name" value="OLFACTOMEDIN-4-LIKE"/>
    <property type="match status" value="1"/>
</dbReference>
<dbReference type="InParanoid" id="A0A6J2WIS6"/>
<dbReference type="OrthoDB" id="8626508at2759"/>
<dbReference type="AlphaFoldDB" id="A0A6J2WIS6"/>
<comment type="caution">
    <text evidence="3">Lacks conserved residue(s) required for the propagation of feature annotation.</text>
</comment>
<keyword evidence="7" id="KW-1185">Reference proteome</keyword>
<dbReference type="RefSeq" id="XP_030645455.1">
    <property type="nucleotide sequence ID" value="XM_030789595.1"/>
</dbReference>
<dbReference type="PANTHER" id="PTHR23192">
    <property type="entry name" value="OLFACTOMEDIN-RELATED"/>
    <property type="match status" value="1"/>
</dbReference>
<evidence type="ECO:0000313" key="7">
    <source>
        <dbReference type="Proteomes" id="UP000504632"/>
    </source>
</evidence>
<dbReference type="GeneID" id="115825799"/>
<feature type="coiled-coil region" evidence="4">
    <location>
        <begin position="104"/>
        <end position="150"/>
    </location>
</feature>
<evidence type="ECO:0000313" key="8">
    <source>
        <dbReference type="RefSeq" id="XP_030645455.1"/>
    </source>
</evidence>
<feature type="signal peptide" evidence="5">
    <location>
        <begin position="1"/>
        <end position="16"/>
    </location>
</feature>
<proteinExistence type="predicted"/>
<keyword evidence="5" id="KW-0732">Signal</keyword>
<dbReference type="GO" id="GO:0007165">
    <property type="term" value="P:signal transduction"/>
    <property type="evidence" value="ECO:0007669"/>
    <property type="project" value="TreeGrafter"/>
</dbReference>
<feature type="chain" id="PRO_5026852829" evidence="5">
    <location>
        <begin position="17"/>
        <end position="450"/>
    </location>
</feature>
<name>A0A6J2WIS6_CHACN</name>
<dbReference type="Pfam" id="PF02191">
    <property type="entry name" value="OLF"/>
    <property type="match status" value="1"/>
</dbReference>
<dbReference type="Proteomes" id="UP000504632">
    <property type="component" value="Chromosome 1"/>
</dbReference>
<keyword evidence="2" id="KW-0964">Secreted</keyword>
<protein>
    <submittedName>
        <fullName evidence="8">Olfactomedin-4-like</fullName>
    </submittedName>
</protein>
<dbReference type="PROSITE" id="PS51132">
    <property type="entry name" value="OLF"/>
    <property type="match status" value="1"/>
</dbReference>
<keyword evidence="4" id="KW-0175">Coiled coil</keyword>
<dbReference type="InterPro" id="IPR003112">
    <property type="entry name" value="Olfac-like_dom"/>
</dbReference>
<comment type="subcellular location">
    <subcellularLocation>
        <location evidence="1">Secreted</location>
    </subcellularLocation>
</comment>
<evidence type="ECO:0000256" key="4">
    <source>
        <dbReference type="SAM" id="Coils"/>
    </source>
</evidence>
<evidence type="ECO:0000259" key="6">
    <source>
        <dbReference type="PROSITE" id="PS51132"/>
    </source>
</evidence>
<dbReference type="InterPro" id="IPR050605">
    <property type="entry name" value="Olfactomedin-like_domain"/>
</dbReference>
<evidence type="ECO:0000256" key="2">
    <source>
        <dbReference type="ARBA" id="ARBA00022525"/>
    </source>
</evidence>
<dbReference type="GO" id="GO:0005615">
    <property type="term" value="C:extracellular space"/>
    <property type="evidence" value="ECO:0007669"/>
    <property type="project" value="TreeGrafter"/>
</dbReference>